<gene>
    <name evidence="2" type="ORF">QBC32DRAFT_365809</name>
</gene>
<comment type="caution">
    <text evidence="2">The sequence shown here is derived from an EMBL/GenBank/DDBJ whole genome shotgun (WGS) entry which is preliminary data.</text>
</comment>
<sequence length="310" mass="34600">MSANSGPAAKQRFITSFEHLHQIEEEERQTALQGANAAKCVDFPTTQEGIFALIDKLISAMDNVVGVVDNLDVENPDENGDVKFIRHMPRERKERMAWEWLSKLRDVQLGIRNPDVYTPEFPDFMSRFNAFLSFVRSSKSGVTDLFAASFADRYICNPVAELDTKVSNNYTNSLKPYHNEVKGARQNGRTVSENNNIAEFRDAAGNLIKTLEKPRKRPLSDFLADELPAQVKKPKRVRRGRTATGSSTASVATPATPGNGGSPGQNIVYNPLPAIQEEKELPDPSNFLQGSIDPSLENYGHEHNNVYDYL</sequence>
<feature type="compositionally biased region" description="Basic residues" evidence="1">
    <location>
        <begin position="232"/>
        <end position="241"/>
    </location>
</feature>
<proteinExistence type="predicted"/>
<feature type="region of interest" description="Disordered" evidence="1">
    <location>
        <begin position="282"/>
        <end position="310"/>
    </location>
</feature>
<dbReference type="Proteomes" id="UP001303222">
    <property type="component" value="Unassembled WGS sequence"/>
</dbReference>
<keyword evidence="3" id="KW-1185">Reference proteome</keyword>
<feature type="region of interest" description="Disordered" evidence="1">
    <location>
        <begin position="232"/>
        <end position="269"/>
    </location>
</feature>
<feature type="compositionally biased region" description="Basic and acidic residues" evidence="1">
    <location>
        <begin position="299"/>
        <end position="310"/>
    </location>
</feature>
<dbReference type="EMBL" id="MU859359">
    <property type="protein sequence ID" value="KAK3947395.1"/>
    <property type="molecule type" value="Genomic_DNA"/>
</dbReference>
<evidence type="ECO:0000313" key="2">
    <source>
        <dbReference type="EMBL" id="KAK3947395.1"/>
    </source>
</evidence>
<organism evidence="2 3">
    <name type="scientific">Pseudoneurospora amorphoporcata</name>
    <dbReference type="NCBI Taxonomy" id="241081"/>
    <lineage>
        <taxon>Eukaryota</taxon>
        <taxon>Fungi</taxon>
        <taxon>Dikarya</taxon>
        <taxon>Ascomycota</taxon>
        <taxon>Pezizomycotina</taxon>
        <taxon>Sordariomycetes</taxon>
        <taxon>Sordariomycetidae</taxon>
        <taxon>Sordariales</taxon>
        <taxon>Sordariaceae</taxon>
        <taxon>Pseudoneurospora</taxon>
    </lineage>
</organism>
<dbReference type="AlphaFoldDB" id="A0AAN6NK99"/>
<reference evidence="2" key="1">
    <citation type="journal article" date="2023" name="Mol. Phylogenet. Evol.">
        <title>Genome-scale phylogeny and comparative genomics of the fungal order Sordariales.</title>
        <authorList>
            <person name="Hensen N."/>
            <person name="Bonometti L."/>
            <person name="Westerberg I."/>
            <person name="Brannstrom I.O."/>
            <person name="Guillou S."/>
            <person name="Cros-Aarteil S."/>
            <person name="Calhoun S."/>
            <person name="Haridas S."/>
            <person name="Kuo A."/>
            <person name="Mondo S."/>
            <person name="Pangilinan J."/>
            <person name="Riley R."/>
            <person name="LaButti K."/>
            <person name="Andreopoulos B."/>
            <person name="Lipzen A."/>
            <person name="Chen C."/>
            <person name="Yan M."/>
            <person name="Daum C."/>
            <person name="Ng V."/>
            <person name="Clum A."/>
            <person name="Steindorff A."/>
            <person name="Ohm R.A."/>
            <person name="Martin F."/>
            <person name="Silar P."/>
            <person name="Natvig D.O."/>
            <person name="Lalanne C."/>
            <person name="Gautier V."/>
            <person name="Ament-Velasquez S.L."/>
            <person name="Kruys A."/>
            <person name="Hutchinson M.I."/>
            <person name="Powell A.J."/>
            <person name="Barry K."/>
            <person name="Miller A.N."/>
            <person name="Grigoriev I.V."/>
            <person name="Debuchy R."/>
            <person name="Gladieux P."/>
            <person name="Hiltunen Thoren M."/>
            <person name="Johannesson H."/>
        </authorList>
    </citation>
    <scope>NUCLEOTIDE SEQUENCE</scope>
    <source>
        <strain evidence="2">CBS 626.80</strain>
    </source>
</reference>
<feature type="compositionally biased region" description="Low complexity" evidence="1">
    <location>
        <begin position="242"/>
        <end position="257"/>
    </location>
</feature>
<evidence type="ECO:0000313" key="3">
    <source>
        <dbReference type="Proteomes" id="UP001303222"/>
    </source>
</evidence>
<protein>
    <submittedName>
        <fullName evidence="2">Uncharacterized protein</fullName>
    </submittedName>
</protein>
<evidence type="ECO:0000256" key="1">
    <source>
        <dbReference type="SAM" id="MobiDB-lite"/>
    </source>
</evidence>
<name>A0AAN6NK99_9PEZI</name>
<reference evidence="2" key="2">
    <citation type="submission" date="2023-06" db="EMBL/GenBank/DDBJ databases">
        <authorList>
            <consortium name="Lawrence Berkeley National Laboratory"/>
            <person name="Mondo S.J."/>
            <person name="Hensen N."/>
            <person name="Bonometti L."/>
            <person name="Westerberg I."/>
            <person name="Brannstrom I.O."/>
            <person name="Guillou S."/>
            <person name="Cros-Aarteil S."/>
            <person name="Calhoun S."/>
            <person name="Haridas S."/>
            <person name="Kuo A."/>
            <person name="Pangilinan J."/>
            <person name="Riley R."/>
            <person name="Labutti K."/>
            <person name="Andreopoulos B."/>
            <person name="Lipzen A."/>
            <person name="Chen C."/>
            <person name="Yanf M."/>
            <person name="Daum C."/>
            <person name="Ng V."/>
            <person name="Clum A."/>
            <person name="Steindorff A."/>
            <person name="Ohm R."/>
            <person name="Martin F."/>
            <person name="Silar P."/>
            <person name="Natvig D."/>
            <person name="Lalanne C."/>
            <person name="Gautier V."/>
            <person name="Ament-Velasquez S.L."/>
            <person name="Kruys A."/>
            <person name="Hutchinson M.I."/>
            <person name="Powell A.J."/>
            <person name="Barry K."/>
            <person name="Miller A.N."/>
            <person name="Grigoriev I.V."/>
            <person name="Debuchy R."/>
            <person name="Gladieux P."/>
            <person name="Thoren M.H."/>
            <person name="Johannesson H."/>
        </authorList>
    </citation>
    <scope>NUCLEOTIDE SEQUENCE</scope>
    <source>
        <strain evidence="2">CBS 626.80</strain>
    </source>
</reference>
<accession>A0AAN6NK99</accession>